<dbReference type="SUPFAM" id="SSF53067">
    <property type="entry name" value="Actin-like ATPase domain"/>
    <property type="match status" value="1"/>
</dbReference>
<proteinExistence type="inferred from homology"/>
<evidence type="ECO:0000256" key="2">
    <source>
        <dbReference type="SAM" id="MobiDB-lite"/>
    </source>
</evidence>
<protein>
    <submittedName>
        <fullName evidence="3">Transcriptional regulator</fullName>
    </submittedName>
</protein>
<sequence>MSAPTSRPSVLSRTARERSATRAATGRTRVQRPVVAPELRVADNPAAAVLRSAMAGPVSRDNAARTTDLSIATVNRQVSALLTAGLLRERPDLTASGAVGRPRVPFEIDHEAYLTIGIHIGAAVTKIVAADLRGRILGGLAIATPQSGQEFATTTVARSARAFLQRWHRRKALWAGVAIGGRVDPLTGVVDHPKLDWQGAKVGAVLGEVLELPVSVAPHVEAMAGSELLLPPVDARPVTTAPERGSSLYFYVRETAGIAVTLDGRVHTPSNGPGSIAHLPTGSDVECACGRRGCLEVTVGDRAMHARAVGRGIIPAHNGTAGSTLADLYRVAEAGSQPARDLLAERATMLGNTVALVRDMLNPDRVILGGQAFTGYRPALAHVSRAFNQGSTLPPTDIRISGFGGKVQEFAAVVTSLSALYADPLGAIRRTRSEG</sequence>
<dbReference type="Gene3D" id="3.30.420.40">
    <property type="match status" value="2"/>
</dbReference>
<dbReference type="EMBL" id="BAABJM010000001">
    <property type="protein sequence ID" value="GAA5045371.1"/>
    <property type="molecule type" value="Genomic_DNA"/>
</dbReference>
<accession>A0ABP9JV26</accession>
<reference evidence="4" key="1">
    <citation type="journal article" date="2019" name="Int. J. Syst. Evol. Microbiol.">
        <title>The Global Catalogue of Microorganisms (GCM) 10K type strain sequencing project: providing services to taxonomists for standard genome sequencing and annotation.</title>
        <authorList>
            <consortium name="The Broad Institute Genomics Platform"/>
            <consortium name="The Broad Institute Genome Sequencing Center for Infectious Disease"/>
            <person name="Wu L."/>
            <person name="Ma J."/>
        </authorList>
    </citation>
    <scope>NUCLEOTIDE SEQUENCE [LARGE SCALE GENOMIC DNA]</scope>
    <source>
        <strain evidence="4">JCM 18298</strain>
    </source>
</reference>
<dbReference type="RefSeq" id="WP_345493785.1">
    <property type="nucleotide sequence ID" value="NZ_BAABJM010000001.1"/>
</dbReference>
<evidence type="ECO:0000313" key="4">
    <source>
        <dbReference type="Proteomes" id="UP001500603"/>
    </source>
</evidence>
<dbReference type="Proteomes" id="UP001500603">
    <property type="component" value="Unassembled WGS sequence"/>
</dbReference>
<keyword evidence="4" id="KW-1185">Reference proteome</keyword>
<evidence type="ECO:0000256" key="1">
    <source>
        <dbReference type="ARBA" id="ARBA00006479"/>
    </source>
</evidence>
<dbReference type="PANTHER" id="PTHR18964">
    <property type="entry name" value="ROK (REPRESSOR, ORF, KINASE) FAMILY"/>
    <property type="match status" value="1"/>
</dbReference>
<evidence type="ECO:0000313" key="3">
    <source>
        <dbReference type="EMBL" id="GAA5045371.1"/>
    </source>
</evidence>
<organism evidence="3 4">
    <name type="scientific">Nocardia callitridis</name>
    <dbReference type="NCBI Taxonomy" id="648753"/>
    <lineage>
        <taxon>Bacteria</taxon>
        <taxon>Bacillati</taxon>
        <taxon>Actinomycetota</taxon>
        <taxon>Actinomycetes</taxon>
        <taxon>Mycobacteriales</taxon>
        <taxon>Nocardiaceae</taxon>
        <taxon>Nocardia</taxon>
    </lineage>
</organism>
<dbReference type="InterPro" id="IPR036388">
    <property type="entry name" value="WH-like_DNA-bd_sf"/>
</dbReference>
<dbReference type="InterPro" id="IPR043129">
    <property type="entry name" value="ATPase_NBD"/>
</dbReference>
<feature type="region of interest" description="Disordered" evidence="2">
    <location>
        <begin position="1"/>
        <end position="30"/>
    </location>
</feature>
<dbReference type="InterPro" id="IPR000600">
    <property type="entry name" value="ROK"/>
</dbReference>
<comment type="similarity">
    <text evidence="1">Belongs to the ROK (NagC/XylR) family.</text>
</comment>
<dbReference type="SUPFAM" id="SSF46785">
    <property type="entry name" value="Winged helix' DNA-binding domain"/>
    <property type="match status" value="1"/>
</dbReference>
<name>A0ABP9JV26_9NOCA</name>
<feature type="compositionally biased region" description="Polar residues" evidence="2">
    <location>
        <begin position="1"/>
        <end position="12"/>
    </location>
</feature>
<gene>
    <name evidence="3" type="ORF">GCM10023318_09590</name>
</gene>
<dbReference type="PANTHER" id="PTHR18964:SF149">
    <property type="entry name" value="BIFUNCTIONAL UDP-N-ACETYLGLUCOSAMINE 2-EPIMERASE_N-ACETYLMANNOSAMINE KINASE"/>
    <property type="match status" value="1"/>
</dbReference>
<comment type="caution">
    <text evidence="3">The sequence shown here is derived from an EMBL/GenBank/DDBJ whole genome shotgun (WGS) entry which is preliminary data.</text>
</comment>
<dbReference type="InterPro" id="IPR036390">
    <property type="entry name" value="WH_DNA-bd_sf"/>
</dbReference>
<dbReference type="Pfam" id="PF00480">
    <property type="entry name" value="ROK"/>
    <property type="match status" value="1"/>
</dbReference>
<dbReference type="Gene3D" id="1.10.10.10">
    <property type="entry name" value="Winged helix-like DNA-binding domain superfamily/Winged helix DNA-binding domain"/>
    <property type="match status" value="1"/>
</dbReference>